<dbReference type="CDD" id="cd19499">
    <property type="entry name" value="RecA-like_ClpB_Hsp104-like"/>
    <property type="match status" value="1"/>
</dbReference>
<dbReference type="InterPro" id="IPR001270">
    <property type="entry name" value="ClpA/B"/>
</dbReference>
<dbReference type="GO" id="GO:0042026">
    <property type="term" value="P:protein refolding"/>
    <property type="evidence" value="ECO:0007669"/>
    <property type="project" value="UniProtKB-UniRule"/>
</dbReference>
<dbReference type="InterPro" id="IPR017730">
    <property type="entry name" value="Chaperonin_ClpB"/>
</dbReference>
<evidence type="ECO:0000256" key="10">
    <source>
        <dbReference type="RuleBase" id="RU004432"/>
    </source>
</evidence>
<dbReference type="FunFam" id="3.40.50.300:FF:000010">
    <property type="entry name" value="Chaperone clpB 1, putative"/>
    <property type="match status" value="1"/>
</dbReference>
<accession>A0A3T0D5J3</accession>
<keyword evidence="7 10" id="KW-0143">Chaperone</keyword>
<dbReference type="SUPFAM" id="SSF52540">
    <property type="entry name" value="P-loop containing nucleoside triphosphate hydrolases"/>
    <property type="match status" value="2"/>
</dbReference>
<dbReference type="InterPro" id="IPR003959">
    <property type="entry name" value="ATPase_AAA_core"/>
</dbReference>
<dbReference type="PRINTS" id="PR00300">
    <property type="entry name" value="CLPPROTEASEA"/>
</dbReference>
<dbReference type="GO" id="GO:0034605">
    <property type="term" value="P:cellular response to heat"/>
    <property type="evidence" value="ECO:0007669"/>
    <property type="project" value="TreeGrafter"/>
</dbReference>
<evidence type="ECO:0000313" key="14">
    <source>
        <dbReference type="Proteomes" id="UP000282930"/>
    </source>
</evidence>
<dbReference type="InterPro" id="IPR028299">
    <property type="entry name" value="ClpA/B_CS2"/>
</dbReference>
<reference evidence="13 14" key="1">
    <citation type="submission" date="2018-12" db="EMBL/GenBank/DDBJ databases">
        <title>Genome sequence from the cellulolytic species, Caldicellulosiruptor changbaiensis.</title>
        <authorList>
            <person name="Blumer-Schuette S.E."/>
            <person name="Mendoza C."/>
        </authorList>
    </citation>
    <scope>NUCLEOTIDE SEQUENCE [LARGE SCALE GENOMIC DNA]</scope>
    <source>
        <strain evidence="13 14">CBS-Z</strain>
    </source>
</reference>
<evidence type="ECO:0000256" key="3">
    <source>
        <dbReference type="ARBA" id="ARBA00022737"/>
    </source>
</evidence>
<dbReference type="Proteomes" id="UP000282930">
    <property type="component" value="Chromosome"/>
</dbReference>
<evidence type="ECO:0000256" key="7">
    <source>
        <dbReference type="ARBA" id="ARBA00023186"/>
    </source>
</evidence>
<dbReference type="RefSeq" id="WP_127351693.1">
    <property type="nucleotide sequence ID" value="NZ_CP034791.1"/>
</dbReference>
<dbReference type="Gene3D" id="3.40.50.300">
    <property type="entry name" value="P-loop containing nucleotide triphosphate hydrolases"/>
    <property type="match status" value="3"/>
</dbReference>
<name>A0A3T0D5J3_9FIRM</name>
<comment type="subunit">
    <text evidence="8">Homohexamer. The oligomerization is ATP-dependent.</text>
</comment>
<dbReference type="PANTHER" id="PTHR11638:SF18">
    <property type="entry name" value="HEAT SHOCK PROTEIN 104"/>
    <property type="match status" value="1"/>
</dbReference>
<evidence type="ECO:0000256" key="4">
    <source>
        <dbReference type="ARBA" id="ARBA00022741"/>
    </source>
</evidence>
<feature type="coiled-coil region" evidence="11">
    <location>
        <begin position="414"/>
        <end position="501"/>
    </location>
</feature>
<dbReference type="CDD" id="cd00009">
    <property type="entry name" value="AAA"/>
    <property type="match status" value="1"/>
</dbReference>
<dbReference type="AlphaFoldDB" id="A0A3T0D5J3"/>
<dbReference type="InterPro" id="IPR036628">
    <property type="entry name" value="Clp_N_dom_sf"/>
</dbReference>
<dbReference type="InterPro" id="IPR018368">
    <property type="entry name" value="ClpA/B_CS1"/>
</dbReference>
<evidence type="ECO:0000256" key="2">
    <source>
        <dbReference type="ARBA" id="ARBA00008675"/>
    </source>
</evidence>
<keyword evidence="3 9" id="KW-0677">Repeat</keyword>
<dbReference type="FunFam" id="3.40.50.300:FF:000120">
    <property type="entry name" value="ATP-dependent chaperone ClpB"/>
    <property type="match status" value="1"/>
</dbReference>
<evidence type="ECO:0000259" key="12">
    <source>
        <dbReference type="PROSITE" id="PS51903"/>
    </source>
</evidence>
<dbReference type="InterPro" id="IPR041546">
    <property type="entry name" value="ClpA/ClpB_AAA_lid"/>
</dbReference>
<dbReference type="Pfam" id="PF10431">
    <property type="entry name" value="ClpB_D2-small"/>
    <property type="match status" value="1"/>
</dbReference>
<dbReference type="Pfam" id="PF02861">
    <property type="entry name" value="Clp_N"/>
    <property type="match status" value="1"/>
</dbReference>
<dbReference type="NCBIfam" id="TIGR03346">
    <property type="entry name" value="chaperone_ClpB"/>
    <property type="match status" value="1"/>
</dbReference>
<dbReference type="GO" id="GO:0016887">
    <property type="term" value="F:ATP hydrolysis activity"/>
    <property type="evidence" value="ECO:0007669"/>
    <property type="project" value="InterPro"/>
</dbReference>
<protein>
    <recommendedName>
        <fullName evidence="11">Chaperone protein ClpB</fullName>
    </recommendedName>
</protein>
<comment type="function">
    <text evidence="11">Part of a stress-induced multi-chaperone system, it is involved in the recovery of the cell from heat-induced damage, in cooperation with DnaK, DnaJ and GrpE.</text>
</comment>
<dbReference type="Gene3D" id="1.10.1780.10">
    <property type="entry name" value="Clp, N-terminal domain"/>
    <property type="match status" value="1"/>
</dbReference>
<dbReference type="PROSITE" id="PS00870">
    <property type="entry name" value="CLPAB_1"/>
    <property type="match status" value="1"/>
</dbReference>
<dbReference type="SMART" id="SM00382">
    <property type="entry name" value="AAA"/>
    <property type="match status" value="2"/>
</dbReference>
<evidence type="ECO:0000256" key="5">
    <source>
        <dbReference type="ARBA" id="ARBA00022840"/>
    </source>
</evidence>
<feature type="domain" description="Clp R" evidence="12">
    <location>
        <begin position="3"/>
        <end position="148"/>
    </location>
</feature>
<proteinExistence type="inferred from homology"/>
<organism evidence="13 14">
    <name type="scientific">Caldicellulosiruptor changbaiensis</name>
    <dbReference type="NCBI Taxonomy" id="1222016"/>
    <lineage>
        <taxon>Bacteria</taxon>
        <taxon>Bacillati</taxon>
        <taxon>Bacillota</taxon>
        <taxon>Bacillota incertae sedis</taxon>
        <taxon>Caldicellulosiruptorales</taxon>
        <taxon>Caldicellulosiruptoraceae</taxon>
        <taxon>Caldicellulosiruptor</taxon>
    </lineage>
</organism>
<dbReference type="InterPro" id="IPR004176">
    <property type="entry name" value="Clp_R_N"/>
</dbReference>
<dbReference type="EMBL" id="CP034791">
    <property type="protein sequence ID" value="AZT90202.1"/>
    <property type="molecule type" value="Genomic_DNA"/>
</dbReference>
<dbReference type="PROSITE" id="PS51903">
    <property type="entry name" value="CLP_R"/>
    <property type="match status" value="1"/>
</dbReference>
<dbReference type="GO" id="GO:0005524">
    <property type="term" value="F:ATP binding"/>
    <property type="evidence" value="ECO:0007669"/>
    <property type="project" value="UniProtKB-UniRule"/>
</dbReference>
<dbReference type="InterPro" id="IPR027417">
    <property type="entry name" value="P-loop_NTPase"/>
</dbReference>
<dbReference type="KEGG" id="ccha:ELD05_05875"/>
<keyword evidence="11" id="KW-0346">Stress response</keyword>
<dbReference type="GO" id="GO:0005737">
    <property type="term" value="C:cytoplasm"/>
    <property type="evidence" value="ECO:0007669"/>
    <property type="project" value="UniProtKB-SubCell"/>
</dbReference>
<dbReference type="Gene3D" id="1.10.8.60">
    <property type="match status" value="1"/>
</dbReference>
<dbReference type="FunFam" id="3.40.50.300:FF:000025">
    <property type="entry name" value="ATP-dependent Clp protease subunit"/>
    <property type="match status" value="1"/>
</dbReference>
<dbReference type="PROSITE" id="PS00871">
    <property type="entry name" value="CLPAB_2"/>
    <property type="match status" value="1"/>
</dbReference>
<dbReference type="SMART" id="SM01086">
    <property type="entry name" value="ClpB_D2-small"/>
    <property type="match status" value="1"/>
</dbReference>
<dbReference type="Pfam" id="PF17871">
    <property type="entry name" value="AAA_lid_9"/>
    <property type="match status" value="1"/>
</dbReference>
<dbReference type="InterPro" id="IPR050130">
    <property type="entry name" value="ClpA_ClpB"/>
</dbReference>
<evidence type="ECO:0000256" key="1">
    <source>
        <dbReference type="ARBA" id="ARBA00004496"/>
    </source>
</evidence>
<dbReference type="PANTHER" id="PTHR11638">
    <property type="entry name" value="ATP-DEPENDENT CLP PROTEASE"/>
    <property type="match status" value="1"/>
</dbReference>
<evidence type="ECO:0000256" key="11">
    <source>
        <dbReference type="RuleBase" id="RU362034"/>
    </source>
</evidence>
<keyword evidence="5 10" id="KW-0067">ATP-binding</keyword>
<dbReference type="InterPro" id="IPR003593">
    <property type="entry name" value="AAA+_ATPase"/>
</dbReference>
<comment type="subunit">
    <text evidence="11">Homohexamer; The oligomerization is ATP-dependent.</text>
</comment>
<evidence type="ECO:0000313" key="13">
    <source>
        <dbReference type="EMBL" id="AZT90202.1"/>
    </source>
</evidence>
<keyword evidence="14" id="KW-1185">Reference proteome</keyword>
<keyword evidence="11" id="KW-0963">Cytoplasm</keyword>
<gene>
    <name evidence="11 13" type="primary">clpB</name>
    <name evidence="13" type="ORF">ELD05_05875</name>
</gene>
<comment type="similarity">
    <text evidence="2 10">Belongs to the ClpA/ClpB family.</text>
</comment>
<comment type="subcellular location">
    <subcellularLocation>
        <location evidence="1 11">Cytoplasm</location>
    </subcellularLocation>
</comment>
<dbReference type="Pfam" id="PF07724">
    <property type="entry name" value="AAA_2"/>
    <property type="match status" value="1"/>
</dbReference>
<keyword evidence="6 11" id="KW-0175">Coiled coil</keyword>
<dbReference type="SUPFAM" id="SSF81923">
    <property type="entry name" value="Double Clp-N motif"/>
    <property type="match status" value="1"/>
</dbReference>
<dbReference type="InterPro" id="IPR019489">
    <property type="entry name" value="Clp_ATPase_C"/>
</dbReference>
<evidence type="ECO:0000256" key="6">
    <source>
        <dbReference type="ARBA" id="ARBA00023054"/>
    </source>
</evidence>
<dbReference type="Pfam" id="PF00004">
    <property type="entry name" value="AAA"/>
    <property type="match status" value="1"/>
</dbReference>
<sequence>MNMEKFTQSLQSALLDAQNTAILYKHQEIGVEHLHYALVNEDDKLVAKILKNMGINTEIYKRDIEDQLKKIPMVYGPGASAVYVNRFLNEILLRAEDEAKKFKDEYISVEHVYLAMIDYDHPSTKAIFRKYGIIREKFLQQLYKIRGNQRITNPNPEETYEVLKKYGRDLTDLAKKGKLDPVIGRDEEIRRVIQILSRRTKNNPVLIGEPGVGKTAIVEGLAQRIVKGDVPEGLKDKTIFALDLGALIAGAKYRGEFEERLKAVLNEITASEGRIILFIDEIHNIVGAGRAEGAMDAGNLLKPMLARGELHCIGATTIDEYRKYIEKDAALERRFQPVLVNPPSVEDTISILRGLKERFEIHHGVRITDDALIAAAKLSDRYITDRFLPDKAIDLIDEAAALLRTEIDSMPTELDEITRRIMQLKIEKNVLQKEENPSTKQRLEEIDKEIAELNDRANQLSAQWEYEKELIKEIRKIKEEIEDVKIQIEEAERNYDLNKLSELKYGRLLDLQKKLEQKRQETEKIPPEKRLLKEEVTEEEIAKIVSKWTGIPVAKLVETERQKILELDKILHRRVVGQDEAIEAVCNAIMRARAGIKDPRKPIGTFLFLGPTGVGKTELARALAEALFDSENNMIRIDMTEYMEKHSVSRLIGAPPGYVGYEEGGQLTEAVRTKPYSVVLFDEVEKAHHDVFNILLQIMDDGRLTDSKGKTVDFKNTIIIMTSNLGSEYLLNANISNGEIDENTKKLIDKELKAHFRPEFLNRLDEIIIFKPLTKEQIIKIIDLRVAEIQQKLIEKGISIMLTQRAKEYVTENAFDVNFGARPIKRFLQKNVETLIAREILKGTIDEGDNIKIDVEDDRFVIIK</sequence>
<keyword evidence="4 10" id="KW-0547">Nucleotide-binding</keyword>
<evidence type="ECO:0000256" key="9">
    <source>
        <dbReference type="PROSITE-ProRule" id="PRU01251"/>
    </source>
</evidence>
<evidence type="ECO:0000256" key="8">
    <source>
        <dbReference type="ARBA" id="ARBA00026057"/>
    </source>
</evidence>